<dbReference type="Proteomes" id="UP000319383">
    <property type="component" value="Chromosome"/>
</dbReference>
<keyword evidence="2" id="KW-1003">Cell membrane</keyword>
<gene>
    <name evidence="8" type="ORF">Mal52_33560</name>
</gene>
<sequence length="288" mass="31923">MFATMTTTDMTLVLGSASLFAAVAWGVARAGAVWDSIAGAQWSQQTEMFQRLGLKTSRLRLGLRLWGATMIGSVFFLWAVCGMFPVALMTGVMVYVAPRYILHYLVERRRTLIRDQMVSATMGLANAVKAGLSLPQGLTSICEEVPEPLVSELRRIEFEYHRGRPLRDAIEEVRQRLDIDAFTLFALAIEVSLDRGGNVGEALNRISVSLQENQRIERKLEADTASGRQIVQILAVFPLFFIGFFYFVDPHAGALLFGTLAGQLVVCVVAILVYLGVAWANRIMRCDV</sequence>
<feature type="domain" description="Type II secretion system protein GspF" evidence="7">
    <location>
        <begin position="124"/>
        <end position="246"/>
    </location>
</feature>
<keyword evidence="9" id="KW-1185">Reference proteome</keyword>
<evidence type="ECO:0000313" key="8">
    <source>
        <dbReference type="EMBL" id="QDU44870.1"/>
    </source>
</evidence>
<comment type="subcellular location">
    <subcellularLocation>
        <location evidence="1">Cell membrane</location>
        <topology evidence="1">Multi-pass membrane protein</topology>
    </subcellularLocation>
</comment>
<evidence type="ECO:0000256" key="5">
    <source>
        <dbReference type="ARBA" id="ARBA00023136"/>
    </source>
</evidence>
<evidence type="ECO:0000256" key="1">
    <source>
        <dbReference type="ARBA" id="ARBA00004651"/>
    </source>
</evidence>
<dbReference type="InterPro" id="IPR042094">
    <property type="entry name" value="T2SS_GspF_sf"/>
</dbReference>
<dbReference type="GO" id="GO:0005886">
    <property type="term" value="C:plasma membrane"/>
    <property type="evidence" value="ECO:0007669"/>
    <property type="project" value="UniProtKB-SubCell"/>
</dbReference>
<dbReference type="PANTHER" id="PTHR35007">
    <property type="entry name" value="INTEGRAL MEMBRANE PROTEIN-RELATED"/>
    <property type="match status" value="1"/>
</dbReference>
<evidence type="ECO:0000256" key="3">
    <source>
        <dbReference type="ARBA" id="ARBA00022692"/>
    </source>
</evidence>
<organism evidence="8 9">
    <name type="scientific">Symmachiella dynata</name>
    <dbReference type="NCBI Taxonomy" id="2527995"/>
    <lineage>
        <taxon>Bacteria</taxon>
        <taxon>Pseudomonadati</taxon>
        <taxon>Planctomycetota</taxon>
        <taxon>Planctomycetia</taxon>
        <taxon>Planctomycetales</taxon>
        <taxon>Planctomycetaceae</taxon>
        <taxon>Symmachiella</taxon>
    </lineage>
</organism>
<dbReference type="RefSeq" id="WP_145377158.1">
    <property type="nucleotide sequence ID" value="NZ_CP036276.1"/>
</dbReference>
<dbReference type="EMBL" id="CP036276">
    <property type="protein sequence ID" value="QDU44870.1"/>
    <property type="molecule type" value="Genomic_DNA"/>
</dbReference>
<dbReference type="Gene3D" id="1.20.81.30">
    <property type="entry name" value="Type II secretion system (T2SS), domain F"/>
    <property type="match status" value="1"/>
</dbReference>
<reference evidence="8 9" key="1">
    <citation type="submission" date="2019-02" db="EMBL/GenBank/DDBJ databases">
        <title>Deep-cultivation of Planctomycetes and their phenomic and genomic characterization uncovers novel biology.</title>
        <authorList>
            <person name="Wiegand S."/>
            <person name="Jogler M."/>
            <person name="Boedeker C."/>
            <person name="Pinto D."/>
            <person name="Vollmers J."/>
            <person name="Rivas-Marin E."/>
            <person name="Kohn T."/>
            <person name="Peeters S.H."/>
            <person name="Heuer A."/>
            <person name="Rast P."/>
            <person name="Oberbeckmann S."/>
            <person name="Bunk B."/>
            <person name="Jeske O."/>
            <person name="Meyerdierks A."/>
            <person name="Storesund J.E."/>
            <person name="Kallscheuer N."/>
            <person name="Luecker S."/>
            <person name="Lage O.M."/>
            <person name="Pohl T."/>
            <person name="Merkel B.J."/>
            <person name="Hornburger P."/>
            <person name="Mueller R.-W."/>
            <person name="Bruemmer F."/>
            <person name="Labrenz M."/>
            <person name="Spormann A.M."/>
            <person name="Op den Camp H."/>
            <person name="Overmann J."/>
            <person name="Amann R."/>
            <person name="Jetten M.S.M."/>
            <person name="Mascher T."/>
            <person name="Medema M.H."/>
            <person name="Devos D.P."/>
            <person name="Kaster A.-K."/>
            <person name="Ovreas L."/>
            <person name="Rohde M."/>
            <person name="Galperin M.Y."/>
            <person name="Jogler C."/>
        </authorList>
    </citation>
    <scope>NUCLEOTIDE SEQUENCE [LARGE SCALE GENOMIC DNA]</scope>
    <source>
        <strain evidence="8 9">Mal52</strain>
    </source>
</reference>
<accession>A0A517ZQW6</accession>
<keyword evidence="4 6" id="KW-1133">Transmembrane helix</keyword>
<dbReference type="InterPro" id="IPR018076">
    <property type="entry name" value="T2SS_GspF_dom"/>
</dbReference>
<evidence type="ECO:0000256" key="4">
    <source>
        <dbReference type="ARBA" id="ARBA00022989"/>
    </source>
</evidence>
<dbReference type="KEGG" id="sdyn:Mal52_33560"/>
<evidence type="ECO:0000256" key="2">
    <source>
        <dbReference type="ARBA" id="ARBA00022475"/>
    </source>
</evidence>
<dbReference type="AlphaFoldDB" id="A0A517ZQW6"/>
<keyword evidence="3 6" id="KW-0812">Transmembrane</keyword>
<feature type="transmembrane region" description="Helical" evidence="6">
    <location>
        <begin position="75"/>
        <end position="102"/>
    </location>
</feature>
<feature type="transmembrane region" description="Helical" evidence="6">
    <location>
        <begin position="254"/>
        <end position="275"/>
    </location>
</feature>
<keyword evidence="5 6" id="KW-0472">Membrane</keyword>
<evidence type="ECO:0000256" key="6">
    <source>
        <dbReference type="SAM" id="Phobius"/>
    </source>
</evidence>
<proteinExistence type="predicted"/>
<dbReference type="PANTHER" id="PTHR35007:SF1">
    <property type="entry name" value="PILUS ASSEMBLY PROTEIN"/>
    <property type="match status" value="1"/>
</dbReference>
<dbReference type="Pfam" id="PF00482">
    <property type="entry name" value="T2SSF"/>
    <property type="match status" value="1"/>
</dbReference>
<feature type="transmembrane region" description="Helical" evidence="6">
    <location>
        <begin position="230"/>
        <end position="248"/>
    </location>
</feature>
<evidence type="ECO:0000313" key="9">
    <source>
        <dbReference type="Proteomes" id="UP000319383"/>
    </source>
</evidence>
<evidence type="ECO:0000259" key="7">
    <source>
        <dbReference type="Pfam" id="PF00482"/>
    </source>
</evidence>
<protein>
    <submittedName>
        <fullName evidence="8">Bacterial type II secretion system protein F domain protein</fullName>
    </submittedName>
</protein>
<name>A0A517ZQW6_9PLAN</name>